<name>F9W3T1_TRYCI</name>
<evidence type="ECO:0000256" key="2">
    <source>
        <dbReference type="SAM" id="MobiDB-lite"/>
    </source>
</evidence>
<reference evidence="3 4" key="2">
    <citation type="journal article" date="2012" name="Proc. Natl. Acad. Sci. U.S.A.">
        <title>Antigenic diversity is generated by distinct evolutionary mechanisms in African trypanosome species.</title>
        <authorList>
            <person name="Jackson A.P."/>
            <person name="Berry A."/>
            <person name="Aslett M."/>
            <person name="Allison H.C."/>
            <person name="Burton P."/>
            <person name="Vavrova-Anderson J."/>
            <person name="Brown R."/>
            <person name="Browne H."/>
            <person name="Corton N."/>
            <person name="Hauser H."/>
            <person name="Gamble J."/>
            <person name="Gilderthorp R."/>
            <person name="Marcello L."/>
            <person name="McQuillan J."/>
            <person name="Otto T.D."/>
            <person name="Quail M.A."/>
            <person name="Sanders M.J."/>
            <person name="van Tonder A."/>
            <person name="Ginger M.L."/>
            <person name="Field M.C."/>
            <person name="Barry J.D."/>
            <person name="Hertz-Fowler C."/>
            <person name="Berriman M."/>
        </authorList>
    </citation>
    <scope>NUCLEOTIDE SEQUENCE [LARGE SCALE GENOMIC DNA]</scope>
    <source>
        <strain evidence="3 4">IL3000</strain>
    </source>
</reference>
<proteinExistence type="predicted"/>
<dbReference type="AlphaFoldDB" id="F9W3T1"/>
<dbReference type="Proteomes" id="UP000000702">
    <property type="component" value="Unassembled WGS sequence"/>
</dbReference>
<accession>F9W3T1</accession>
<feature type="region of interest" description="Disordered" evidence="2">
    <location>
        <begin position="322"/>
        <end position="364"/>
    </location>
</feature>
<gene>
    <name evidence="3" type="ORF">TCIL3000_0_27480</name>
</gene>
<evidence type="ECO:0000313" key="4">
    <source>
        <dbReference type="Proteomes" id="UP000000702"/>
    </source>
</evidence>
<evidence type="ECO:0000256" key="1">
    <source>
        <dbReference type="SAM" id="Coils"/>
    </source>
</evidence>
<evidence type="ECO:0000313" key="3">
    <source>
        <dbReference type="EMBL" id="CCD11804.1"/>
    </source>
</evidence>
<dbReference type="EMBL" id="CAEQ01000463">
    <property type="protein sequence ID" value="CCD11804.1"/>
    <property type="molecule type" value="Genomic_DNA"/>
</dbReference>
<dbReference type="VEuPathDB" id="TriTrypDB:TcIL3000_0_27480"/>
<feature type="compositionally biased region" description="Low complexity" evidence="2">
    <location>
        <begin position="330"/>
        <end position="341"/>
    </location>
</feature>
<comment type="caution">
    <text evidence="3">The sequence shown here is derived from an EMBL/GenBank/DDBJ whole genome shotgun (WGS) entry which is preliminary data.</text>
</comment>
<feature type="coiled-coil region" evidence="1">
    <location>
        <begin position="112"/>
        <end position="196"/>
    </location>
</feature>
<protein>
    <submittedName>
        <fullName evidence="3">WGS project CAEQ00000000 data, annotated contig 1100</fullName>
    </submittedName>
</protein>
<reference evidence="4" key="1">
    <citation type="submission" date="2011-07" db="EMBL/GenBank/DDBJ databases">
        <title>Divergent evolution of antigenic variation in African trypanosomes.</title>
        <authorList>
            <person name="Jackson A.P."/>
            <person name="Berry A."/>
            <person name="Allison H.C."/>
            <person name="Burton P."/>
            <person name="Anderson J."/>
            <person name="Aslett M."/>
            <person name="Brown R."/>
            <person name="Corton N."/>
            <person name="Harris D."/>
            <person name="Hauser H."/>
            <person name="Gamble J."/>
            <person name="Gilderthorp R."/>
            <person name="McQuillan J."/>
            <person name="Quail M.A."/>
            <person name="Sanders M."/>
            <person name="Van Tonder A."/>
            <person name="Ginger M.L."/>
            <person name="Donelson J.E."/>
            <person name="Field M.C."/>
            <person name="Barry J.D."/>
            <person name="Berriman M."/>
            <person name="Hertz-Fowler C."/>
        </authorList>
    </citation>
    <scope>NUCLEOTIDE SEQUENCE [LARGE SCALE GENOMIC DNA]</scope>
    <source>
        <strain evidence="4">IL3000</strain>
    </source>
</reference>
<sequence length="364" mass="42232">MKEFGRIEKEQVAKPDVERLRRELETADRRRSDAQEHRRVRETKLETARLELANWNPEFERVTQASAEARQLQAWLLAVSQSEVVERELAKARGRQADCELRQILAEGLHHLAAATQGGDAAERELEEALEEWEEARDELKRTEEKLEWAIEAWVRAIQQWVEGPKEACEEAKENLEKAEEELERASEAWKATAIEKWMRANEKVRWSRRAWDRPWAEAREEWKGAEPRLYGARDLSGEESKEARANAKEKLEHVSELLKRANKKWHKEEWESIRRTAAEACQGVQTCEQALAVARQRRATSAQAFLQASRRRETLERLRHLWSRVPNESPSVGTAPSSSSDPPPETHSSHPTGQDRRNQPERA</sequence>
<feature type="compositionally biased region" description="Basic and acidic residues" evidence="2">
    <location>
        <begin position="354"/>
        <end position="364"/>
    </location>
</feature>
<organism evidence="3 4">
    <name type="scientific">Trypanosoma congolense (strain IL3000)</name>
    <dbReference type="NCBI Taxonomy" id="1068625"/>
    <lineage>
        <taxon>Eukaryota</taxon>
        <taxon>Discoba</taxon>
        <taxon>Euglenozoa</taxon>
        <taxon>Kinetoplastea</taxon>
        <taxon>Metakinetoplastina</taxon>
        <taxon>Trypanosomatida</taxon>
        <taxon>Trypanosomatidae</taxon>
        <taxon>Trypanosoma</taxon>
        <taxon>Nannomonas</taxon>
    </lineage>
</organism>
<keyword evidence="4" id="KW-1185">Reference proteome</keyword>
<keyword evidence="1" id="KW-0175">Coiled coil</keyword>